<gene>
    <name evidence="10" type="ORF">XYLVIOL_LOCUS779</name>
</gene>
<feature type="region of interest" description="Disordered" evidence="8">
    <location>
        <begin position="266"/>
        <end position="289"/>
    </location>
</feature>
<organism evidence="10 11">
    <name type="scientific">Xylocopa violacea</name>
    <name type="common">Violet carpenter bee</name>
    <name type="synonym">Apis violacea</name>
    <dbReference type="NCBI Taxonomy" id="135666"/>
    <lineage>
        <taxon>Eukaryota</taxon>
        <taxon>Metazoa</taxon>
        <taxon>Ecdysozoa</taxon>
        <taxon>Arthropoda</taxon>
        <taxon>Hexapoda</taxon>
        <taxon>Insecta</taxon>
        <taxon>Pterygota</taxon>
        <taxon>Neoptera</taxon>
        <taxon>Endopterygota</taxon>
        <taxon>Hymenoptera</taxon>
        <taxon>Apocrita</taxon>
        <taxon>Aculeata</taxon>
        <taxon>Apoidea</taxon>
        <taxon>Anthophila</taxon>
        <taxon>Apidae</taxon>
        <taxon>Xylocopa</taxon>
        <taxon>Xylocopa</taxon>
    </lineage>
</organism>
<evidence type="ECO:0000313" key="11">
    <source>
        <dbReference type="Proteomes" id="UP001642520"/>
    </source>
</evidence>
<evidence type="ECO:0000256" key="2">
    <source>
        <dbReference type="ARBA" id="ARBA00022723"/>
    </source>
</evidence>
<feature type="domain" description="C2H2-type" evidence="9">
    <location>
        <begin position="328"/>
        <end position="355"/>
    </location>
</feature>
<feature type="domain" description="C2H2-type" evidence="9">
    <location>
        <begin position="471"/>
        <end position="494"/>
    </location>
</feature>
<evidence type="ECO:0000256" key="1">
    <source>
        <dbReference type="ARBA" id="ARBA00004123"/>
    </source>
</evidence>
<dbReference type="PANTHER" id="PTHR24376:SF235">
    <property type="entry name" value="C2H2-TYPE DOMAIN-CONTAINING PROTEIN"/>
    <property type="match status" value="1"/>
</dbReference>
<dbReference type="EMBL" id="CAXAJV020001281">
    <property type="protein sequence ID" value="CAL7933995.1"/>
    <property type="molecule type" value="Genomic_DNA"/>
</dbReference>
<evidence type="ECO:0000256" key="8">
    <source>
        <dbReference type="SAM" id="MobiDB-lite"/>
    </source>
</evidence>
<dbReference type="PROSITE" id="PS50157">
    <property type="entry name" value="ZINC_FINGER_C2H2_2"/>
    <property type="match status" value="7"/>
</dbReference>
<name>A0ABP1MZ74_XYLVO</name>
<feature type="domain" description="C2H2-type" evidence="9">
    <location>
        <begin position="301"/>
        <end position="324"/>
    </location>
</feature>
<feature type="domain" description="C2H2-type" evidence="9">
    <location>
        <begin position="386"/>
        <end position="414"/>
    </location>
</feature>
<evidence type="ECO:0000256" key="3">
    <source>
        <dbReference type="ARBA" id="ARBA00022737"/>
    </source>
</evidence>
<dbReference type="Gene3D" id="3.30.160.60">
    <property type="entry name" value="Classic Zinc Finger"/>
    <property type="match status" value="4"/>
</dbReference>
<comment type="caution">
    <text evidence="10">The sequence shown here is derived from an EMBL/GenBank/DDBJ whole genome shotgun (WGS) entry which is preliminary data.</text>
</comment>
<dbReference type="PANTHER" id="PTHR24376">
    <property type="entry name" value="ZINC FINGER PROTEIN"/>
    <property type="match status" value="1"/>
</dbReference>
<feature type="domain" description="C2H2-type" evidence="9">
    <location>
        <begin position="525"/>
        <end position="552"/>
    </location>
</feature>
<evidence type="ECO:0000256" key="4">
    <source>
        <dbReference type="ARBA" id="ARBA00022771"/>
    </source>
</evidence>
<feature type="compositionally biased region" description="Acidic residues" evidence="8">
    <location>
        <begin position="277"/>
        <end position="286"/>
    </location>
</feature>
<dbReference type="PROSITE" id="PS00028">
    <property type="entry name" value="ZINC_FINGER_C2H2_1"/>
    <property type="match status" value="7"/>
</dbReference>
<proteinExistence type="predicted"/>
<dbReference type="SUPFAM" id="SSF57667">
    <property type="entry name" value="beta-beta-alpha zinc fingers"/>
    <property type="match status" value="5"/>
</dbReference>
<evidence type="ECO:0000256" key="7">
    <source>
        <dbReference type="PROSITE-ProRule" id="PRU00042"/>
    </source>
</evidence>
<evidence type="ECO:0000313" key="10">
    <source>
        <dbReference type="EMBL" id="CAL7933995.1"/>
    </source>
</evidence>
<evidence type="ECO:0000259" key="9">
    <source>
        <dbReference type="PROSITE" id="PS50157"/>
    </source>
</evidence>
<reference evidence="10 11" key="1">
    <citation type="submission" date="2024-08" db="EMBL/GenBank/DDBJ databases">
        <authorList>
            <person name="Will J Nash"/>
            <person name="Angela Man"/>
            <person name="Seanna McTaggart"/>
            <person name="Kendall Baker"/>
            <person name="Tom Barker"/>
            <person name="Leah Catchpole"/>
            <person name="Alex Durrant"/>
            <person name="Karim Gharbi"/>
            <person name="Naomi Irish"/>
            <person name="Gemy Kaithakottil"/>
            <person name="Debby Ku"/>
            <person name="Aaliyah Providence"/>
            <person name="Felix Shaw"/>
            <person name="David Swarbreck"/>
            <person name="Chris Watkins"/>
            <person name="Ann M. McCartney"/>
            <person name="Giulio Formenti"/>
            <person name="Alice Mouton"/>
            <person name="Noel Vella"/>
            <person name="Bjorn M von Reumont"/>
            <person name="Adriana Vella"/>
            <person name="Wilfried Haerty"/>
        </authorList>
    </citation>
    <scope>NUCLEOTIDE SEQUENCE [LARGE SCALE GENOMIC DNA]</scope>
</reference>
<evidence type="ECO:0000256" key="5">
    <source>
        <dbReference type="ARBA" id="ARBA00022833"/>
    </source>
</evidence>
<sequence>MIPNQTMVNNSFQITNVNNSLTLSYINSGLSASTVNGGLPLNNLRSGLPVSNINSGLSLSNINNGLPLSNVNSGLLLGNVSSSSCNSPCKIKEDPGIDSVTQLLIPVRDPLSNEIKNTLVPMEMVDVSGQYTAKNILTPIAGNDGNLTYDVKKVGLPVHLDANPLARLENTVVWNNSATTQIGDKHVVSYTCAQKQVHEKKKEDTQLFIILTGSQMKQLANIQQTGNDATEIGNAAQVATTEGRVVPLEELAWDKSQGMQIENKPKVDTEEKGTETTELEMEEEKETEIQWANPPPQYVRSVCPVCQKVFKTRRLMGRHLRSIHKKTLSCDKCNKRYSTRQSLLTHQRSHEDDYYLECPICHLRYKREAGLKNHQIRVHSNVEPKYMCDYCGKRYKLKFDLSKHIERIHPSSSHICKSCGKIVKDIGHHEWVHERAAKKAITLRYRCHLCSKRFSTRNNLDNHLLLHKDGFKCNLCGETCKSQTSLSYHKERKHKPTARCSICEKSFSRTSFYQHVLTHAGIRPYKCDVCGEDFTQRSSVLRHRKTHPGPLPPYTESTPIANIAKQILEKLS</sequence>
<feature type="compositionally biased region" description="Basic and acidic residues" evidence="8">
    <location>
        <begin position="266"/>
        <end position="275"/>
    </location>
</feature>
<dbReference type="Proteomes" id="UP001642520">
    <property type="component" value="Unassembled WGS sequence"/>
</dbReference>
<keyword evidence="6" id="KW-0539">Nucleus</keyword>
<dbReference type="InterPro" id="IPR013087">
    <property type="entry name" value="Znf_C2H2_type"/>
</dbReference>
<keyword evidence="5" id="KW-0862">Zinc</keyword>
<keyword evidence="2" id="KW-0479">Metal-binding</keyword>
<keyword evidence="3" id="KW-0677">Repeat</keyword>
<feature type="domain" description="C2H2-type" evidence="9">
    <location>
        <begin position="356"/>
        <end position="384"/>
    </location>
</feature>
<accession>A0ABP1MZ74</accession>
<keyword evidence="4 7" id="KW-0863">Zinc-finger</keyword>
<dbReference type="Pfam" id="PF00096">
    <property type="entry name" value="zf-C2H2"/>
    <property type="match status" value="6"/>
</dbReference>
<dbReference type="InterPro" id="IPR036236">
    <property type="entry name" value="Znf_C2H2_sf"/>
</dbReference>
<feature type="domain" description="C2H2-type" evidence="9">
    <location>
        <begin position="445"/>
        <end position="467"/>
    </location>
</feature>
<protein>
    <recommendedName>
        <fullName evidence="9">C2H2-type domain-containing protein</fullName>
    </recommendedName>
</protein>
<evidence type="ECO:0000256" key="6">
    <source>
        <dbReference type="ARBA" id="ARBA00023242"/>
    </source>
</evidence>
<comment type="subcellular location">
    <subcellularLocation>
        <location evidence="1">Nucleus</location>
    </subcellularLocation>
</comment>
<dbReference type="SMART" id="SM00355">
    <property type="entry name" value="ZnF_C2H2"/>
    <property type="match status" value="8"/>
</dbReference>
<keyword evidence="11" id="KW-1185">Reference proteome</keyword>